<accession>A0A1B1UFH7</accession>
<evidence type="ECO:0000259" key="2">
    <source>
        <dbReference type="Pfam" id="PF01476"/>
    </source>
</evidence>
<dbReference type="RefSeq" id="WP_065728776.1">
    <property type="nucleotide sequence ID" value="NZ_CP016428.1"/>
</dbReference>
<protein>
    <submittedName>
        <fullName evidence="3">Peptidoglycan-binding protein LysM</fullName>
    </submittedName>
</protein>
<feature type="signal peptide" evidence="1">
    <location>
        <begin position="1"/>
        <end position="30"/>
    </location>
</feature>
<dbReference type="InterPro" id="IPR018392">
    <property type="entry name" value="LysM"/>
</dbReference>
<dbReference type="Gene3D" id="3.40.50.1820">
    <property type="entry name" value="alpha/beta hydrolase"/>
    <property type="match status" value="1"/>
</dbReference>
<name>A0A1B1UFH7_9BRAD</name>
<reference evidence="3 4" key="1">
    <citation type="submission" date="2016-07" db="EMBL/GenBank/DDBJ databases">
        <title>Complete genome sequence of Bradyrhizobium icense LMTR 13T, a potential inoculant strain isolated from lima bean (Phaseolus lunatus) in Peru.</title>
        <authorList>
            <person name="Ormeno-Orrillo E."/>
            <person name="Duran D."/>
            <person name="Rogel M.A."/>
            <person name="Rey L."/>
            <person name="Imperial J."/>
            <person name="Ruiz-Argueso T."/>
            <person name="Martinez-Romero E."/>
        </authorList>
    </citation>
    <scope>NUCLEOTIDE SEQUENCE [LARGE SCALE GENOMIC DNA]</scope>
    <source>
        <strain evidence="3 4">LMTR 13</strain>
    </source>
</reference>
<dbReference type="AlphaFoldDB" id="A0A1B1UFH7"/>
<dbReference type="Gene3D" id="3.10.350.10">
    <property type="entry name" value="LysM domain"/>
    <property type="match status" value="1"/>
</dbReference>
<evidence type="ECO:0000313" key="4">
    <source>
        <dbReference type="Proteomes" id="UP000092839"/>
    </source>
</evidence>
<dbReference type="KEGG" id="bic:LMTR13_16455"/>
<keyword evidence="4" id="KW-1185">Reference proteome</keyword>
<organism evidence="3 4">
    <name type="scientific">Bradyrhizobium icense</name>
    <dbReference type="NCBI Taxonomy" id="1274631"/>
    <lineage>
        <taxon>Bacteria</taxon>
        <taxon>Pseudomonadati</taxon>
        <taxon>Pseudomonadota</taxon>
        <taxon>Alphaproteobacteria</taxon>
        <taxon>Hyphomicrobiales</taxon>
        <taxon>Nitrobacteraceae</taxon>
        <taxon>Bradyrhizobium</taxon>
    </lineage>
</organism>
<dbReference type="SUPFAM" id="SSF53474">
    <property type="entry name" value="alpha/beta-Hydrolases"/>
    <property type="match status" value="2"/>
</dbReference>
<dbReference type="InterPro" id="IPR029058">
    <property type="entry name" value="AB_hydrolase_fold"/>
</dbReference>
<gene>
    <name evidence="3" type="ORF">LMTR13_16455</name>
</gene>
<dbReference type="Pfam" id="PF01476">
    <property type="entry name" value="LysM"/>
    <property type="match status" value="1"/>
</dbReference>
<dbReference type="OrthoDB" id="8224553at2"/>
<sequence length="312" mass="33350">MRSPTLVAAVVIRAALSVCILSAVCNPAVAGPVARTTNAVAAVAPDTPPAATQPQARVYLFRGALGPIFSRGMDRLTNRLQEAGIRADVYEFTICRLIADQAIRDFRDDPAPIVLIGHSMGGLCALTFAGILKSENIQVSLVVTIDPAQASPKVPLNVERYINIFLSDSILGGGDVVAEQGYQGHYASFDLKQHGEVTHINIDKMDSIHEQLVTAIAQLATTALPAKGEAVPLRYVVPSDAPLELWDSGTQQLARSGDTLQRLAALNHVPLWSLTQANQYSDSAPLSVGQRVLVPRRLAPPVATSAASRRRR</sequence>
<feature type="chain" id="PRO_5008530567" evidence="1">
    <location>
        <begin position="31"/>
        <end position="312"/>
    </location>
</feature>
<dbReference type="InterPro" id="IPR036779">
    <property type="entry name" value="LysM_dom_sf"/>
</dbReference>
<evidence type="ECO:0000313" key="3">
    <source>
        <dbReference type="EMBL" id="ANW01524.1"/>
    </source>
</evidence>
<dbReference type="CDD" id="cd00118">
    <property type="entry name" value="LysM"/>
    <property type="match status" value="1"/>
</dbReference>
<dbReference type="Proteomes" id="UP000092839">
    <property type="component" value="Chromosome"/>
</dbReference>
<keyword evidence="1" id="KW-0732">Signal</keyword>
<feature type="domain" description="LysM" evidence="2">
    <location>
        <begin position="255"/>
        <end position="295"/>
    </location>
</feature>
<evidence type="ECO:0000256" key="1">
    <source>
        <dbReference type="SAM" id="SignalP"/>
    </source>
</evidence>
<dbReference type="EMBL" id="CP016428">
    <property type="protein sequence ID" value="ANW01524.1"/>
    <property type="molecule type" value="Genomic_DNA"/>
</dbReference>
<proteinExistence type="predicted"/>